<evidence type="ECO:0000256" key="2">
    <source>
        <dbReference type="ARBA" id="ARBA00022692"/>
    </source>
</evidence>
<dbReference type="Pfam" id="PF00102">
    <property type="entry name" value="Y_phosphatase"/>
    <property type="match status" value="2"/>
</dbReference>
<feature type="non-terminal residue" evidence="13">
    <location>
        <position position="1"/>
    </location>
</feature>
<dbReference type="Gene3D" id="2.60.40.10">
    <property type="entry name" value="Immunoglobulins"/>
    <property type="match status" value="4"/>
</dbReference>
<name>A0ABM1SI15_LIMPO</name>
<evidence type="ECO:0000313" key="13">
    <source>
        <dbReference type="RefSeq" id="XP_022243270.1"/>
    </source>
</evidence>
<dbReference type="Gene3D" id="3.90.190.10">
    <property type="entry name" value="Protein tyrosine phosphatase superfamily"/>
    <property type="match status" value="2"/>
</dbReference>
<dbReference type="InterPro" id="IPR050713">
    <property type="entry name" value="RTP_Phos/Ushers"/>
</dbReference>
<dbReference type="InterPro" id="IPR036116">
    <property type="entry name" value="FN3_sf"/>
</dbReference>
<feature type="domain" description="Fibronectin type-III" evidence="11">
    <location>
        <begin position="224"/>
        <end position="318"/>
    </location>
</feature>
<comment type="subcellular location">
    <subcellularLocation>
        <location evidence="1">Membrane</location>
        <topology evidence="1">Single-pass type I membrane protein</topology>
    </subcellularLocation>
</comment>
<keyword evidence="5" id="KW-0904">Protein phosphatase</keyword>
<dbReference type="PROSITE" id="PS50055">
    <property type="entry name" value="TYR_PHOSPHATASE_PTP"/>
    <property type="match status" value="2"/>
</dbReference>
<keyword evidence="7" id="KW-0472">Membrane</keyword>
<keyword evidence="6" id="KW-1133">Transmembrane helix</keyword>
<feature type="domain" description="Tyrosine specific protein phosphatases" evidence="10">
    <location>
        <begin position="698"/>
        <end position="772"/>
    </location>
</feature>
<evidence type="ECO:0000256" key="4">
    <source>
        <dbReference type="ARBA" id="ARBA00022801"/>
    </source>
</evidence>
<feature type="domain" description="Fibronectin type-III" evidence="11">
    <location>
        <begin position="125"/>
        <end position="221"/>
    </location>
</feature>
<keyword evidence="2" id="KW-0812">Transmembrane</keyword>
<keyword evidence="3" id="KW-0732">Signal</keyword>
<dbReference type="SUPFAM" id="SSF52799">
    <property type="entry name" value="(Phosphotyrosine protein) phosphatases II"/>
    <property type="match status" value="2"/>
</dbReference>
<gene>
    <name evidence="13" type="primary">LOC106460778</name>
</gene>
<dbReference type="CDD" id="cd14549">
    <property type="entry name" value="R5-PTPc-1"/>
    <property type="match status" value="1"/>
</dbReference>
<keyword evidence="8" id="KW-0325">Glycoprotein</keyword>
<dbReference type="PROSITE" id="PS00383">
    <property type="entry name" value="TYR_PHOSPHATASE_1"/>
    <property type="match status" value="1"/>
</dbReference>
<dbReference type="InterPro" id="IPR029021">
    <property type="entry name" value="Prot-tyrosine_phosphatase-like"/>
</dbReference>
<dbReference type="PANTHER" id="PTHR46957:SF6">
    <property type="entry name" value="PROTEIN-TYROSINE-PHOSPHATASE"/>
    <property type="match status" value="1"/>
</dbReference>
<evidence type="ECO:0000256" key="5">
    <source>
        <dbReference type="ARBA" id="ARBA00022912"/>
    </source>
</evidence>
<dbReference type="InterPro" id="IPR016130">
    <property type="entry name" value="Tyr_Pase_AS"/>
</dbReference>
<keyword evidence="12" id="KW-1185">Reference proteome</keyword>
<proteinExistence type="predicted"/>
<dbReference type="RefSeq" id="XP_022243270.1">
    <property type="nucleotide sequence ID" value="XM_022387562.1"/>
</dbReference>
<evidence type="ECO:0000313" key="12">
    <source>
        <dbReference type="Proteomes" id="UP000694941"/>
    </source>
</evidence>
<dbReference type="CDD" id="cd00063">
    <property type="entry name" value="FN3"/>
    <property type="match status" value="4"/>
</dbReference>
<feature type="domain" description="Tyrosine-protein phosphatase" evidence="9">
    <location>
        <begin position="519"/>
        <end position="781"/>
    </location>
</feature>
<dbReference type="GeneID" id="106460778"/>
<evidence type="ECO:0000256" key="6">
    <source>
        <dbReference type="ARBA" id="ARBA00022989"/>
    </source>
</evidence>
<feature type="domain" description="Fibronectin type-III" evidence="11">
    <location>
        <begin position="23"/>
        <end position="120"/>
    </location>
</feature>
<dbReference type="Pfam" id="PF00041">
    <property type="entry name" value="fn3"/>
    <property type="match status" value="4"/>
</dbReference>
<protein>
    <submittedName>
        <fullName evidence="13">Tyrosine-protein phosphatase 99A-like</fullName>
    </submittedName>
</protein>
<dbReference type="InterPro" id="IPR003961">
    <property type="entry name" value="FN3_dom"/>
</dbReference>
<evidence type="ECO:0000256" key="1">
    <source>
        <dbReference type="ARBA" id="ARBA00004479"/>
    </source>
</evidence>
<evidence type="ECO:0000259" key="10">
    <source>
        <dbReference type="PROSITE" id="PS50056"/>
    </source>
</evidence>
<dbReference type="SMART" id="SM00404">
    <property type="entry name" value="PTPc_motif"/>
    <property type="match status" value="2"/>
</dbReference>
<accession>A0ABM1SI15</accession>
<keyword evidence="4" id="KW-0378">Hydrolase</keyword>
<dbReference type="PRINTS" id="PR00700">
    <property type="entry name" value="PRTYPHPHTASE"/>
</dbReference>
<dbReference type="InterPro" id="IPR000242">
    <property type="entry name" value="PTP_cat"/>
</dbReference>
<evidence type="ECO:0000259" key="9">
    <source>
        <dbReference type="PROSITE" id="PS50055"/>
    </source>
</evidence>
<dbReference type="SMART" id="SM00194">
    <property type="entry name" value="PTPc"/>
    <property type="match status" value="2"/>
</dbReference>
<organism evidence="12 13">
    <name type="scientific">Limulus polyphemus</name>
    <name type="common">Atlantic horseshoe crab</name>
    <dbReference type="NCBI Taxonomy" id="6850"/>
    <lineage>
        <taxon>Eukaryota</taxon>
        <taxon>Metazoa</taxon>
        <taxon>Ecdysozoa</taxon>
        <taxon>Arthropoda</taxon>
        <taxon>Chelicerata</taxon>
        <taxon>Merostomata</taxon>
        <taxon>Xiphosura</taxon>
        <taxon>Limulidae</taxon>
        <taxon>Limulus</taxon>
    </lineage>
</organism>
<sequence length="1106" mass="127946">GTTYSSIVPEKQSHFTLLDIPDPPGMPLVMGFTSRSVNLSWAPSINSQNSPILHYIVHVREGESGKWNSADDIVTPNNKTYHQVINLKPFTVYSFRVLAVNDIGASRPSKPSYYTVTLREKPEGKPTITSAQNKSSSSIHLQWIPPPKETIHGEFLGYRILYKPRNNERLQREVILREPHIRHYTIRNLDTFTQYLISVQVFNPEGRGPPVTVAVMTDEGVPSPPRNFSLVWISNNTVRLHWEEPDHPNGIILGYHIYYLQPARNLTEIEKVLKPLPVMDYLLTNLQPYTEYIIWLKSFTWKFEGQPSQKLKLRTDVQGPSAPHISNLTCPTLDSLFLQWERPQKYYNQIDYYFVYYRSEHSWKFEEIALEVSHDRIDQSLVIPNLTANTMYEIKVCGATRSIIEPNKLYKGYFSDSRKVLLLSKCQTFTNSPFVQSNVSAGLIAGVVCASFAFLLAIVSITLWRKYFQVAYYYLDDPPGNRASPQLSDAFDDLDYPSIPVYKFAKHVADLHADGDIGFSREYEMIQQTTDINFSSEFSQLNENKNKNRYVNIMAYDHTRVVLKPLPGQKKSPDYINGNYIDGYGKSRAYIGTQGPLPSTFDDYWQMIWEQRVYIIVMITNLVERGRRKCDMYWPKEGMETYGVIQVKLLHELVMATYTLRTFNVRNVKIKKKHYADRTVLQYHYTNWPDHGVPDHPLPVLSFIQKSSSANPSDGGPIVVHCSAGVGRTGTYIVIDAMLKQIKHQQTVNIYGFLTHIRQQRNYLVQTEEQYVFIHEAIQEAIESGETEVLSHNMQAYILSLLTIEGADGEKGYCPLIEKQFKLRIRLRDRFFPLLHGFKAETTLKSLARKEVTSCITPKPGTDGSDYINATFLMGFNKMREFIVTQHPTYDTVIDFWQMVWDHNTQTIVLLSYIDENEYPSFWPEKDQESVYSTFKVKQAEESYQGCFITRDFILQALQDEYEVMCRVIQCSGWPEICSPLSCVFDLIYLVQEWHLEYQNGPMIVIDRYGGTEAATFCCLTTLFKQLQYENRVDVYMYAKLYHMHRPGIWKTQDDYYFLYRALESIIDNRIPEEIDPLFSNQQIETNGHVRSNGDAFRVNVASVSL</sequence>
<evidence type="ECO:0000256" key="3">
    <source>
        <dbReference type="ARBA" id="ARBA00022729"/>
    </source>
</evidence>
<dbReference type="PROSITE" id="PS50056">
    <property type="entry name" value="TYR_PHOSPHATASE_2"/>
    <property type="match status" value="1"/>
</dbReference>
<dbReference type="InterPro" id="IPR013783">
    <property type="entry name" value="Ig-like_fold"/>
</dbReference>
<evidence type="ECO:0000259" key="11">
    <source>
        <dbReference type="PROSITE" id="PS50853"/>
    </source>
</evidence>
<dbReference type="PROSITE" id="PS50853">
    <property type="entry name" value="FN3"/>
    <property type="match status" value="4"/>
</dbReference>
<dbReference type="InterPro" id="IPR003595">
    <property type="entry name" value="Tyr_Pase_cat"/>
</dbReference>
<evidence type="ECO:0000256" key="8">
    <source>
        <dbReference type="ARBA" id="ARBA00023180"/>
    </source>
</evidence>
<dbReference type="Proteomes" id="UP000694941">
    <property type="component" value="Unplaced"/>
</dbReference>
<dbReference type="SUPFAM" id="SSF49265">
    <property type="entry name" value="Fibronectin type III"/>
    <property type="match status" value="2"/>
</dbReference>
<feature type="domain" description="Fibronectin type-III" evidence="11">
    <location>
        <begin position="319"/>
        <end position="425"/>
    </location>
</feature>
<dbReference type="PANTHER" id="PTHR46957">
    <property type="entry name" value="CYTOKINE RECEPTOR"/>
    <property type="match status" value="1"/>
</dbReference>
<dbReference type="SMART" id="SM00060">
    <property type="entry name" value="FN3"/>
    <property type="match status" value="4"/>
</dbReference>
<evidence type="ECO:0000256" key="7">
    <source>
        <dbReference type="ARBA" id="ARBA00023136"/>
    </source>
</evidence>
<feature type="domain" description="Tyrosine-protein phosphatase" evidence="9">
    <location>
        <begin position="824"/>
        <end position="1066"/>
    </location>
</feature>
<dbReference type="InterPro" id="IPR000387">
    <property type="entry name" value="Tyr_Pase_dom"/>
</dbReference>
<reference evidence="13" key="1">
    <citation type="submission" date="2025-08" db="UniProtKB">
        <authorList>
            <consortium name="RefSeq"/>
        </authorList>
    </citation>
    <scope>IDENTIFICATION</scope>
    <source>
        <tissue evidence="13">Muscle</tissue>
    </source>
</reference>